<name>A0ABR9ZXJ9_9FIRM</name>
<accession>A0ABR9ZXJ9</accession>
<organism evidence="3 4">
    <name type="scientific">Fusibacter ferrireducens</name>
    <dbReference type="NCBI Taxonomy" id="2785058"/>
    <lineage>
        <taxon>Bacteria</taxon>
        <taxon>Bacillati</taxon>
        <taxon>Bacillota</taxon>
        <taxon>Clostridia</taxon>
        <taxon>Eubacteriales</taxon>
        <taxon>Eubacteriales Family XII. Incertae Sedis</taxon>
        <taxon>Fusibacter</taxon>
    </lineage>
</organism>
<evidence type="ECO:0000313" key="4">
    <source>
        <dbReference type="Proteomes" id="UP000614200"/>
    </source>
</evidence>
<evidence type="ECO:0000259" key="2">
    <source>
        <dbReference type="PROSITE" id="PS51272"/>
    </source>
</evidence>
<evidence type="ECO:0000313" key="3">
    <source>
        <dbReference type="EMBL" id="MBF4695177.1"/>
    </source>
</evidence>
<comment type="caution">
    <text evidence="3">The sequence shown here is derived from an EMBL/GenBank/DDBJ whole genome shotgun (WGS) entry which is preliminary data.</text>
</comment>
<sequence>MKRILMQIMLSLLIIFQTIGIAYTEVKDKSGADLLLRYGFITGINGDAMVNKIITRAQVAVIMAELHGDKETAANFPLPSGFSDVPEGIWYTPYIAYGKVYGYLGGYPDGTFKPNEPVNAQEFAAFMMNAMGYSGEYHYDQVIQFAQNKNVIVRAKGTIFLRGDAFEALWDVVNQPAKGSNITIGMALGKLDRAYTDSEINLGDEENPVEAHTLEKYDETVFKVVPSGKYTVEIQFNEIVTDYERISFILKEYMLEVPVDLITRTTWNDSKTVATLTTYWPLEVANYEVVINDARGDQPIVVGTYKLRVEKEKIGKIELDSKVITMIDDYTGTINYKAYNQYGDDVTAMPLGKTLYITVSTSKSTPEVDYSKGLIVIQHGSADSEGVSLKDLPKVTILIGEPMSGFVFSTELVTPAFD</sequence>
<keyword evidence="4" id="KW-1185">Reference proteome</keyword>
<evidence type="ECO:0000256" key="1">
    <source>
        <dbReference type="ARBA" id="ARBA00022737"/>
    </source>
</evidence>
<dbReference type="InterPro" id="IPR001119">
    <property type="entry name" value="SLH_dom"/>
</dbReference>
<dbReference type="Pfam" id="PF00395">
    <property type="entry name" value="SLH"/>
    <property type="match status" value="1"/>
</dbReference>
<feature type="domain" description="SLH" evidence="2">
    <location>
        <begin position="78"/>
        <end position="141"/>
    </location>
</feature>
<gene>
    <name evidence="3" type="ORF">ISU02_18920</name>
</gene>
<dbReference type="Proteomes" id="UP000614200">
    <property type="component" value="Unassembled WGS sequence"/>
</dbReference>
<reference evidence="3 4" key="1">
    <citation type="submission" date="2020-11" db="EMBL/GenBank/DDBJ databases">
        <title>Fusibacter basophilias sp. nov.</title>
        <authorList>
            <person name="Qiu D."/>
        </authorList>
    </citation>
    <scope>NUCLEOTIDE SEQUENCE [LARGE SCALE GENOMIC DNA]</scope>
    <source>
        <strain evidence="3 4">Q10-2</strain>
    </source>
</reference>
<dbReference type="PROSITE" id="PS51272">
    <property type="entry name" value="SLH"/>
    <property type="match status" value="1"/>
</dbReference>
<dbReference type="EMBL" id="JADKNH010000013">
    <property type="protein sequence ID" value="MBF4695177.1"/>
    <property type="molecule type" value="Genomic_DNA"/>
</dbReference>
<protein>
    <submittedName>
        <fullName evidence="3">S-layer homology domain-containing protein</fullName>
    </submittedName>
</protein>
<proteinExistence type="predicted"/>
<dbReference type="RefSeq" id="WP_194703420.1">
    <property type="nucleotide sequence ID" value="NZ_JADKNH010000013.1"/>
</dbReference>
<keyword evidence="1" id="KW-0677">Repeat</keyword>